<accession>A0A182R5S4</accession>
<organism evidence="1">
    <name type="scientific">Anopheles funestus</name>
    <name type="common">African malaria mosquito</name>
    <dbReference type="NCBI Taxonomy" id="62324"/>
    <lineage>
        <taxon>Eukaryota</taxon>
        <taxon>Metazoa</taxon>
        <taxon>Ecdysozoa</taxon>
        <taxon>Arthropoda</taxon>
        <taxon>Hexapoda</taxon>
        <taxon>Insecta</taxon>
        <taxon>Pterygota</taxon>
        <taxon>Neoptera</taxon>
        <taxon>Endopterygota</taxon>
        <taxon>Diptera</taxon>
        <taxon>Nematocera</taxon>
        <taxon>Culicoidea</taxon>
        <taxon>Culicidae</taxon>
        <taxon>Anophelinae</taxon>
        <taxon>Anopheles</taxon>
    </lineage>
</organism>
<dbReference type="EnsemblMetazoa" id="AFUN001520-RA">
    <property type="protein sequence ID" value="AFUN001520-PA"/>
    <property type="gene ID" value="AFUN001520"/>
</dbReference>
<dbReference type="VEuPathDB" id="VectorBase:AFUN2_009313"/>
<evidence type="ECO:0000313" key="1">
    <source>
        <dbReference type="EnsemblMetazoa" id="AFUN001520-PA"/>
    </source>
</evidence>
<reference evidence="1" key="1">
    <citation type="submission" date="2020-05" db="UniProtKB">
        <authorList>
            <consortium name="EnsemblMetazoa"/>
        </authorList>
    </citation>
    <scope>IDENTIFICATION</scope>
    <source>
        <strain evidence="1">FUMOZ</strain>
    </source>
</reference>
<proteinExistence type="predicted"/>
<name>A0A182R5S4_ANOFN</name>
<sequence>MIHILNFIAGMNSTLDCKYEGGEPKENSVTSEYCFENMDYHCAQCCNSSEYSVKSLRKIFQFNNSNQEATIPIKPSSARIEQLPVCKCKEHTEDNIIGLQRNRPPKN</sequence>
<protein>
    <submittedName>
        <fullName evidence="1">Uncharacterized protein</fullName>
    </submittedName>
</protein>
<dbReference type="VEuPathDB" id="VectorBase:AFUN001520"/>
<dbReference type="AlphaFoldDB" id="A0A182R5S4"/>